<keyword evidence="1" id="KW-0175">Coiled coil</keyword>
<dbReference type="EMBL" id="JAYKXH010000021">
    <property type="protein sequence ID" value="KAK7130482.1"/>
    <property type="molecule type" value="Genomic_DNA"/>
</dbReference>
<evidence type="ECO:0000256" key="1">
    <source>
        <dbReference type="SAM" id="Coils"/>
    </source>
</evidence>
<accession>A0AAN9CCL1</accession>
<evidence type="ECO:0000313" key="4">
    <source>
        <dbReference type="Proteomes" id="UP001364617"/>
    </source>
</evidence>
<organism evidence="3 4">
    <name type="scientific">Phoxinus phoxinus</name>
    <name type="common">Eurasian minnow</name>
    <dbReference type="NCBI Taxonomy" id="58324"/>
    <lineage>
        <taxon>Eukaryota</taxon>
        <taxon>Metazoa</taxon>
        <taxon>Chordata</taxon>
        <taxon>Craniata</taxon>
        <taxon>Vertebrata</taxon>
        <taxon>Euteleostomi</taxon>
        <taxon>Actinopterygii</taxon>
        <taxon>Neopterygii</taxon>
        <taxon>Teleostei</taxon>
        <taxon>Ostariophysi</taxon>
        <taxon>Cypriniformes</taxon>
        <taxon>Leuciscidae</taxon>
        <taxon>Phoxininae</taxon>
        <taxon>Phoxinus</taxon>
    </lineage>
</organism>
<name>A0AAN9CCL1_9TELE</name>
<evidence type="ECO:0000313" key="3">
    <source>
        <dbReference type="EMBL" id="KAK7130482.1"/>
    </source>
</evidence>
<proteinExistence type="predicted"/>
<comment type="caution">
    <text evidence="3">The sequence shown here is derived from an EMBL/GenBank/DDBJ whole genome shotgun (WGS) entry which is preliminary data.</text>
</comment>
<gene>
    <name evidence="3" type="ORF">R3I93_019972</name>
</gene>
<dbReference type="AlphaFoldDB" id="A0AAN9CCL1"/>
<dbReference type="Proteomes" id="UP001364617">
    <property type="component" value="Unassembled WGS sequence"/>
</dbReference>
<evidence type="ECO:0000256" key="2">
    <source>
        <dbReference type="SAM" id="MobiDB-lite"/>
    </source>
</evidence>
<feature type="compositionally biased region" description="Basic and acidic residues" evidence="2">
    <location>
        <begin position="149"/>
        <end position="165"/>
    </location>
</feature>
<sequence>MGLELDPEIVKMLDDYYDRVFPNGEIPDSLVAENPPPCEETPQVADVIMEIAMACERPSTPLAFVYDDVSPWGTPTSARCDSRTVDETGDEAACSATSARGIKRLREVYGEYDTNCGIQFSYPDIEQNPPEPCTSTTVDYPNASTSGTCEKRAKFDSDQHTREEVCSEQSEAEGDNEQDHSEGGLEIFLESQADVLDAAVSERDSSSISSCSSDPGAYYRPIYREADVNTLNIETLRSVNRNFLRILDIVSQPLTFQETEDLVYGSMGEVVGLLRTVIERQNQLASDVTSVAAFLEQRHEQMEAEHAQQRHIQLLMQQELEQVRGDQQLSTVALSLFSEGFKVIQRQLRG</sequence>
<feature type="region of interest" description="Disordered" evidence="2">
    <location>
        <begin position="123"/>
        <end position="181"/>
    </location>
</feature>
<protein>
    <submittedName>
        <fullName evidence="3">Uncharacterized protein</fullName>
    </submittedName>
</protein>
<feature type="compositionally biased region" description="Polar residues" evidence="2">
    <location>
        <begin position="133"/>
        <end position="148"/>
    </location>
</feature>
<feature type="coiled-coil region" evidence="1">
    <location>
        <begin position="285"/>
        <end position="312"/>
    </location>
</feature>
<reference evidence="3 4" key="1">
    <citation type="submission" date="2024-02" db="EMBL/GenBank/DDBJ databases">
        <title>Chromosome-level genome assembly of the Eurasian Minnow (Phoxinus phoxinus).</title>
        <authorList>
            <person name="Oriowo T.O."/>
            <person name="Martin S."/>
            <person name="Stange M."/>
            <person name="Chrysostomakis Y."/>
            <person name="Brown T."/>
            <person name="Winkler S."/>
            <person name="Kukowka S."/>
            <person name="Myers E.W."/>
            <person name="Bohne A."/>
        </authorList>
    </citation>
    <scope>NUCLEOTIDE SEQUENCE [LARGE SCALE GENOMIC DNA]</scope>
    <source>
        <strain evidence="3">ZFMK-TIS-60720</strain>
        <tissue evidence="3">Whole Organism</tissue>
    </source>
</reference>
<keyword evidence="4" id="KW-1185">Reference proteome</keyword>